<dbReference type="OrthoDB" id="7785529at2759"/>
<evidence type="ECO:0000313" key="4">
    <source>
        <dbReference type="EMBL" id="EFP13092.1"/>
    </source>
</evidence>
<dbReference type="SUPFAM" id="SSF81296">
    <property type="entry name" value="E set domains"/>
    <property type="match status" value="2"/>
</dbReference>
<name>E3MZV3_CAERE</name>
<keyword evidence="5" id="KW-1185">Reference proteome</keyword>
<dbReference type="InterPro" id="IPR011022">
    <property type="entry name" value="Arrestin_C-like"/>
</dbReference>
<dbReference type="eggNOG" id="KOG3780">
    <property type="taxonomic scope" value="Eukaryota"/>
</dbReference>
<dbReference type="Pfam" id="PF02752">
    <property type="entry name" value="Arrestin_C"/>
    <property type="match status" value="1"/>
</dbReference>
<dbReference type="GO" id="GO:0005737">
    <property type="term" value="C:cytoplasm"/>
    <property type="evidence" value="ECO:0007669"/>
    <property type="project" value="TreeGrafter"/>
</dbReference>
<dbReference type="EMBL" id="DS268502">
    <property type="protein sequence ID" value="EFP13092.1"/>
    <property type="molecule type" value="Genomic_DNA"/>
</dbReference>
<dbReference type="CTD" id="9800850"/>
<sequence>MAEPIITFDEPDKKFLPGDKVTGKVTLELAKPMKARSVQIYWMGFSRTWGVKFISYPNSKTIFYGTEMVWVAKDGKNELPAGKHEYPFSFTLPLDSPPTFVGLNGRNEYTVEVVIDRPWRLKKIVDKEFCVTKDMKHEFDIWETGYDWEFTRKIDSGLIFSSGPITLDVAIPKLAFEPGEKVNIEFKITNHSGSAVRQIFAEFNEHGHYHHRCQLTPCKDRFSCPLSIEEFKNARKEMASEKRKVYVAPHSESTFIMPFVIPPEAKTPNFKTGLMSMDYFFYVGIRVENKILVDGLVLGAYIGDRVAKKEEPSEVVREEKSKEQEVSETSAPPAYTP</sequence>
<dbReference type="Gene3D" id="2.60.40.640">
    <property type="match status" value="2"/>
</dbReference>
<dbReference type="PANTHER" id="PTHR11188">
    <property type="entry name" value="ARRESTIN DOMAIN CONTAINING PROTEIN"/>
    <property type="match status" value="1"/>
</dbReference>
<dbReference type="Pfam" id="PF00339">
    <property type="entry name" value="Arrestin_N"/>
    <property type="match status" value="1"/>
</dbReference>
<reference evidence="4" key="1">
    <citation type="submission" date="2007-07" db="EMBL/GenBank/DDBJ databases">
        <title>PCAP assembly of the Caenorhabditis remanei genome.</title>
        <authorList>
            <consortium name="The Caenorhabditis remanei Sequencing Consortium"/>
            <person name="Wilson R.K."/>
        </authorList>
    </citation>
    <scope>NUCLEOTIDE SEQUENCE [LARGE SCALE GENOMIC DNA]</scope>
    <source>
        <strain evidence="4">PB4641</strain>
    </source>
</reference>
<dbReference type="InterPro" id="IPR011021">
    <property type="entry name" value="Arrestin-like_N"/>
</dbReference>
<dbReference type="InParanoid" id="E3MZV3"/>
<gene>
    <name evidence="4" type="ORF">CRE_07679</name>
</gene>
<dbReference type="Proteomes" id="UP000008281">
    <property type="component" value="Unassembled WGS sequence"/>
</dbReference>
<feature type="compositionally biased region" description="Basic and acidic residues" evidence="2">
    <location>
        <begin position="307"/>
        <end position="325"/>
    </location>
</feature>
<evidence type="ECO:0000313" key="5">
    <source>
        <dbReference type="Proteomes" id="UP000008281"/>
    </source>
</evidence>
<dbReference type="OMA" id="ITISWEG"/>
<dbReference type="RefSeq" id="XP_003098291.2">
    <property type="nucleotide sequence ID" value="XM_003098243.2"/>
</dbReference>
<dbReference type="STRING" id="31234.E3MZV3"/>
<dbReference type="AlphaFoldDB" id="E3MZV3"/>
<dbReference type="GeneID" id="9800850"/>
<dbReference type="InterPro" id="IPR050357">
    <property type="entry name" value="Arrestin_domain-protein"/>
</dbReference>
<dbReference type="HOGENOM" id="CLU_039221_0_0_1"/>
<dbReference type="GO" id="GO:0015031">
    <property type="term" value="P:protein transport"/>
    <property type="evidence" value="ECO:0007669"/>
    <property type="project" value="TreeGrafter"/>
</dbReference>
<feature type="domain" description="Arrestin C-terminal-like" evidence="3">
    <location>
        <begin position="161"/>
        <end position="291"/>
    </location>
</feature>
<feature type="region of interest" description="Disordered" evidence="2">
    <location>
        <begin position="307"/>
        <end position="337"/>
    </location>
</feature>
<dbReference type="InterPro" id="IPR014756">
    <property type="entry name" value="Ig_E-set"/>
</dbReference>
<evidence type="ECO:0000256" key="2">
    <source>
        <dbReference type="SAM" id="MobiDB-lite"/>
    </source>
</evidence>
<comment type="similarity">
    <text evidence="1">Belongs to the arrestin family.</text>
</comment>
<evidence type="ECO:0000256" key="1">
    <source>
        <dbReference type="ARBA" id="ARBA00005298"/>
    </source>
</evidence>
<dbReference type="KEGG" id="crq:GCK72_004799"/>
<accession>E3MZV3</accession>
<evidence type="ECO:0000259" key="3">
    <source>
        <dbReference type="SMART" id="SM01017"/>
    </source>
</evidence>
<proteinExistence type="inferred from homology"/>
<dbReference type="PANTHER" id="PTHR11188:SF7">
    <property type="entry name" value="ARRESTIN C-TERMINAL-LIKE DOMAIN-CONTAINING PROTEIN-RELATED"/>
    <property type="match status" value="1"/>
</dbReference>
<dbReference type="InterPro" id="IPR014752">
    <property type="entry name" value="Arrestin-like_C"/>
</dbReference>
<dbReference type="SMART" id="SM01017">
    <property type="entry name" value="Arrestin_C"/>
    <property type="match status" value="1"/>
</dbReference>
<organism evidence="5">
    <name type="scientific">Caenorhabditis remanei</name>
    <name type="common">Caenorhabditis vulgaris</name>
    <dbReference type="NCBI Taxonomy" id="31234"/>
    <lineage>
        <taxon>Eukaryota</taxon>
        <taxon>Metazoa</taxon>
        <taxon>Ecdysozoa</taxon>
        <taxon>Nematoda</taxon>
        <taxon>Chromadorea</taxon>
        <taxon>Rhabditida</taxon>
        <taxon>Rhabditina</taxon>
        <taxon>Rhabditomorpha</taxon>
        <taxon>Rhabditoidea</taxon>
        <taxon>Rhabditidae</taxon>
        <taxon>Peloderinae</taxon>
        <taxon>Caenorhabditis</taxon>
    </lineage>
</organism>
<protein>
    <recommendedName>
        <fullName evidence="3">Arrestin C-terminal-like domain-containing protein</fullName>
    </recommendedName>
</protein>